<keyword evidence="1" id="KW-0732">Signal</keyword>
<evidence type="ECO:0000256" key="1">
    <source>
        <dbReference type="SAM" id="SignalP"/>
    </source>
</evidence>
<sequence length="1201" mass="130992">MKNKISNLLIFILLFSVKNFAQGGASSCAQLAANPGAYQSCATSIPFSSSVGGNGESFNSTCIPSQYVGPTWFFIEIDSPGNVVLQISQQNLAGNGTDVDFVLWGPFSNLNNICNQLNTANEVDCSYLPDTVEIVNIPNSNAGDLYVIVIDNYSGQAGNITVSQTGGTGSTNCDFLSSVSLNNTDGSLLTNLDYCKPDTKEIVATIDISDFPGIPSNLRFNYTWFKDGIQVNAISNSISSTNSLIVSESGLYKVVTTAYDITVNPAGSLTGLRISEAEANLKFHIKPDVSISNSNTVCLNTNPILSSNILNNVDLNSTIDVLSYQWYHNNNIVVGATSTTFTPTLPGDYFIKVTNLPCSETDSNVIRIIANPNVQISSNATICENDSYTITSTNTNGSINSSLTYQWFKDGSAIAGANTSTYTVTKFNQALNTTSQYYLETTEQGTCTNTSNSVAITINALPVINTVSTTLEQCDYINNTLDGIAETNLLQLYNYFTNNTAGLTLYFYSDSGLTQLINNPTNYINVGSPFLQIIYVKAVNENVVPNCTSINSGSFVLQINPTSVANYPNIPAVCPEINQNYGFINFDAQRILIKNTYFPSSDVSISFHLNTSDASTGLNGQNNTSQIPVGTSTIYTRVISNATQSCEGIGTFQVVVTQAPLQNIINNESVCLLDSFLLNTKDIEALVGQNSSVIVSYFNTFDNAKDNVLVINKNIPLPLTLGTRTIFARLFDTLTGCFSIVNFNITVFPNPIITQPSPMRHCGDVTAIFDLNSRISQIRNGNTNYQVTFYANNADLLANNPISTPDNYTSASTTIICKVVDPTNNSCESLTTLNLVVMANPGSNTNPTQLELCNDSGFEYFDLTSREIQMAGSTPINTIEFRYYKELADALANSNANNRIFSPNNFLNTTINFQKIYVRLNSRTNIDSETGLACYKILELDLYVRPFPENKLSKKPYIICIDQLNSITYPVEIKTLLNSTDYTFQWFTNHDALIGNEIVGETNTSFTTSTVGQYSVVVTNISNAANCSSIFNFSTENSIIPNSLTITPNELIAFGTDNTVTAIVTPISNDYLYSINGSSFQASNVFTNIPGGDYTLTVINKFGCGEVSAQFTVVDFLNYFTPNGDGYNDTWNIKGSNALDAAIIRIFDRYGKLIAEIDPNGEGWNGTLNGKPLPSTDYWFTIEYTNNNITKEFKGHFSLIR</sequence>
<gene>
    <name evidence="3" type="ORF">IM755_01255</name>
</gene>
<feature type="signal peptide" evidence="1">
    <location>
        <begin position="1"/>
        <end position="21"/>
    </location>
</feature>
<dbReference type="InterPro" id="IPR007110">
    <property type="entry name" value="Ig-like_dom"/>
</dbReference>
<reference evidence="3 4" key="1">
    <citation type="submission" date="2020-10" db="EMBL/GenBank/DDBJ databases">
        <title>The genome sequence of Flavobacterium aquaticum 1Y8A.</title>
        <authorList>
            <person name="Liu Y."/>
        </authorList>
    </citation>
    <scope>NUCLEOTIDE SEQUENCE [LARGE SCALE GENOMIC DNA]</scope>
    <source>
        <strain evidence="3 4">1Y8A</strain>
    </source>
</reference>
<dbReference type="Gene3D" id="2.60.40.10">
    <property type="entry name" value="Immunoglobulins"/>
    <property type="match status" value="1"/>
</dbReference>
<dbReference type="NCBIfam" id="TIGR04131">
    <property type="entry name" value="Bac_Flav_CTERM"/>
    <property type="match status" value="1"/>
</dbReference>
<dbReference type="InterPro" id="IPR026341">
    <property type="entry name" value="T9SS_type_B"/>
</dbReference>
<evidence type="ECO:0000259" key="2">
    <source>
        <dbReference type="PROSITE" id="PS50835"/>
    </source>
</evidence>
<dbReference type="InterPro" id="IPR013783">
    <property type="entry name" value="Ig-like_fold"/>
</dbReference>
<organism evidence="3 4">
    <name type="scientific">Flavobacterium proteolyticum</name>
    <dbReference type="NCBI Taxonomy" id="2911683"/>
    <lineage>
        <taxon>Bacteria</taxon>
        <taxon>Pseudomonadati</taxon>
        <taxon>Bacteroidota</taxon>
        <taxon>Flavobacteriia</taxon>
        <taxon>Flavobacteriales</taxon>
        <taxon>Flavobacteriaceae</taxon>
        <taxon>Flavobacterium</taxon>
    </lineage>
</organism>
<protein>
    <submittedName>
        <fullName evidence="3">T9SS type B sorting domain-containing protein</fullName>
    </submittedName>
</protein>
<dbReference type="Proteomes" id="UP000656274">
    <property type="component" value="Unassembled WGS sequence"/>
</dbReference>
<dbReference type="EMBL" id="JADFTZ010000001">
    <property type="protein sequence ID" value="MBE9575323.1"/>
    <property type="molecule type" value="Genomic_DNA"/>
</dbReference>
<evidence type="ECO:0000313" key="4">
    <source>
        <dbReference type="Proteomes" id="UP000656274"/>
    </source>
</evidence>
<feature type="domain" description="Ig-like" evidence="2">
    <location>
        <begin position="372"/>
        <end position="457"/>
    </location>
</feature>
<accession>A0ABR9WN39</accession>
<dbReference type="Pfam" id="PF13585">
    <property type="entry name" value="CHU_C"/>
    <property type="match status" value="1"/>
</dbReference>
<dbReference type="RefSeq" id="WP_194093258.1">
    <property type="nucleotide sequence ID" value="NZ_JADFTZ010000001.1"/>
</dbReference>
<name>A0ABR9WN39_9FLAO</name>
<feature type="chain" id="PRO_5045127009" evidence="1">
    <location>
        <begin position="22"/>
        <end position="1201"/>
    </location>
</feature>
<keyword evidence="4" id="KW-1185">Reference proteome</keyword>
<evidence type="ECO:0000313" key="3">
    <source>
        <dbReference type="EMBL" id="MBE9575323.1"/>
    </source>
</evidence>
<comment type="caution">
    <text evidence="3">The sequence shown here is derived from an EMBL/GenBank/DDBJ whole genome shotgun (WGS) entry which is preliminary data.</text>
</comment>
<proteinExistence type="predicted"/>
<dbReference type="PROSITE" id="PS50835">
    <property type="entry name" value="IG_LIKE"/>
    <property type="match status" value="1"/>
</dbReference>